<dbReference type="Gene3D" id="1.25.40.800">
    <property type="match status" value="1"/>
</dbReference>
<dbReference type="Pfam" id="PF16418">
    <property type="entry name" value="CNOT1_HEAT"/>
    <property type="match status" value="1"/>
</dbReference>
<dbReference type="Gene3D" id="1.25.40.790">
    <property type="match status" value="1"/>
</dbReference>
<reference evidence="16" key="2">
    <citation type="submission" date="2020-04" db="EMBL/GenBank/DDBJ databases">
        <authorList>
            <consortium name="NCBI Genome Project"/>
        </authorList>
    </citation>
    <scope>NUCLEOTIDE SEQUENCE</scope>
    <source>
        <strain evidence="16">CBS 781.70</strain>
    </source>
</reference>
<feature type="compositionally biased region" description="Polar residues" evidence="8">
    <location>
        <begin position="1"/>
        <end position="24"/>
    </location>
</feature>
<evidence type="ECO:0000259" key="10">
    <source>
        <dbReference type="Pfam" id="PF12842"/>
    </source>
</evidence>
<dbReference type="GO" id="GO:0030015">
    <property type="term" value="C:CCR4-NOT core complex"/>
    <property type="evidence" value="ECO:0007669"/>
    <property type="project" value="InterPro"/>
</dbReference>
<dbReference type="EMBL" id="ML975152">
    <property type="protein sequence ID" value="KAF1814794.1"/>
    <property type="molecule type" value="Genomic_DNA"/>
</dbReference>
<dbReference type="Pfam" id="PF04054">
    <property type="entry name" value="Not1"/>
    <property type="match status" value="1"/>
</dbReference>
<feature type="compositionally biased region" description="Polar residues" evidence="8">
    <location>
        <begin position="1487"/>
        <end position="1500"/>
    </location>
</feature>
<feature type="region of interest" description="Disordered" evidence="8">
    <location>
        <begin position="1481"/>
        <end position="1500"/>
    </location>
</feature>
<sequence length="2289" mass="255189">MTQESPWGQPAKQQHSARQVLTPISTAFNSSTSQSTSRASASSSASLQNSKSPAPSSSHPLSQPPTHRAPSRASSVSSNPSPFPATQQSASSQLLAGARSRAIASSNNPSSTSSAAGLSAPSQGAAAASSGGGGGTAKLARASPSLSLSSGIGSPIGSANPNSIPATNQALAKIVIAQVFLLLSGLKDDRDKPRFDQQAEQLRKLIDAHGMDVFSKYFRRLLQQNAAQVFPSSGRVDTHGSYGILVGELQKVRTDIQQADKIAESISAPEGEFSRDFDLSTFIDHFKLDIFAKIALASSFKRVAKGDLKTKADAILSNSLKTFFAALSTPNREEDDVSPEYLGSLLERIGRDPPRNWNDENKAHLHFALTSRYDALKRSPSPAVRSALIAMDLVQESDVLVRALLDAGPSGTASLEAAKEMVSKIDVQSLSAGQIAKSLIFLITTFQSAQYKAPHLIMAIHDSRAGTPVDWKEVVSSLDRNGLSVTKQQFLTLYDSLLPVAEKTETFDIQQLWGGTWNHIDTQLSFVVAFLSCTPEEVDASRIPRLRAAYSSDQFKDCSDEVKAYAEKAVKHPLVSLDATAALFNMIFRSQETYNHAQDLRIPETIINPNTDLFLVAASKVPKPWTLLQDQAIRQLFWPFLRRQLPNYGFVLNGLWNNDSSWIVERLIDLYAQNAAYVSLFFDQAQEQGWLEPLTSMQNELGADIVVYAHARGALDLKAWLDRMAKQSPENFPKALYQFTLAKANAFIEAHREKLQFAIEMSVKTVYEMIKFLERYVEEDDMAPLERVCISAYPRLVNYGEGHDDALDENGKNGNAIGPETDAKMQEHFKNMYSGESDVRDIIEALQRYKSSSEPADQDLFACMIHGLLDEYNCFGQYPMEALATTAVLFGSIINFKLLGHIALQTALSMVYESVRDFTRQDPMFKFGLQSMIQFTKRLQEWPSFCERLLRVPDLQGTEVWTVSQQVVGETRGTDVNGEPNGVTLTNGDTDKYPQPALPEFSSLQVDAPTRSDFEEPDDDTQEKVLFFLNNVTESNLGEKISDLTVLKETHVQWFASYVVAERAKLQPNFHRLYLEVLKHLSDKTLWAEVLRETYVTCFRLLNSETTLRDQTEKVHLKNIASWLGLLTIARDKPIKFKNISFKDLLSEAYDTQRLVIVIPFTCAVLVQAAASTVFRPPNPWLMEVVRVLVELYHFAELKLNLKFEIEVLCRKLELDHKAIEPSSFIRTRPLDQESFLDMAEAADLPNDGLALIGLNRVGGNERFSQTAITASIPDFSAQLVYPPSSSRLVGEPRLRQIFQTASQSAVAEIIAPVVERSVTIASIAAAQLVTKDYATEPNEERFREAAYNTVKALSGSLALVTCKEPLRVSITNNIRMMARDLPEQALPEGLILMFVNDNLDTICNIIEQAAETQSINEIDNQIEEAVRVRQVHNTTRMGETFMHPQLSRWALFIPDPYKQMPGGLNREQLAIYEDFARHARGIPTHGPSSSQETPRQLQEAIQEQFPPVPNLPTPAEAPAVLQQAPPQQTATPQQPGALAQQQVNGFMPPDLYQRMQELFNNLHRTIKEASEEHATDLGPQSPVRGHYQQLLQFIEASGGPREPVHDILAVPIAQRISQLLFEDATRLEIEVFVQLLSHLSKMSEHAARIVYTWLFNFDEKRVLVAPVTISLFNSGLLPAERVDGLVAKGLKQRTPQAVHFMHELVDDVVIRENMGSLRTDFTQSFEALAQWAVTDPEFEGARSVLSKAASHIPTDVETPPASKSADDYEAIFEHWIHLQQVDAPERVLATFVYQLYEKKVIDTQESSIGFFRACIDMGLDTLVEPLSAKDEPNYLFVDSFAKLVLCLGTHNGGDESRSGASFLEAALSLVCLICSAHQGSQKERWNPTFWFRFFKTTLDQIQEVSKRPERYTFACDALILVGRSLLFLQPQRHSSFSTSWLSLIGYKEFMPAMLTMTDGGYSERWDVYASLIEAGLEFVGNLVKPVEASGARRLYYSAVLRILLVLHHDFPEFLAENHYRLCNAIPVHCVQLRNLVVSAYPSSFPELPDPFTAGLKVDRLEEIKKAPVVRGDFETPLDKADILEPVKALLETLDQSPEQLKQVMSVLNGIEEKDSSNTFGYPDVTVDTTLIHAVVLYIAVSALDAGGRTAFNAQSPHAKLFENIAKQSHYSTRYLLISAIVNQLRYPNSHTHWFSYLLLHLFGFPNNATTYSEAEAANLAGVQEQITRVLLERLLVHRPHPWGLIITLLEILKNPSYGFWELPFVKGSGEIEQLFGTLFRHIESPRTV</sequence>
<reference evidence="14 16" key="1">
    <citation type="submission" date="2020-01" db="EMBL/GenBank/DDBJ databases">
        <authorList>
            <consortium name="DOE Joint Genome Institute"/>
            <person name="Haridas S."/>
            <person name="Albert R."/>
            <person name="Binder M."/>
            <person name="Bloem J."/>
            <person name="Labutti K."/>
            <person name="Salamov A."/>
            <person name="Andreopoulos B."/>
            <person name="Baker S.E."/>
            <person name="Barry K."/>
            <person name="Bills G."/>
            <person name="Bluhm B.H."/>
            <person name="Cannon C."/>
            <person name="Castanera R."/>
            <person name="Culley D.E."/>
            <person name="Daum C."/>
            <person name="Ezra D."/>
            <person name="Gonzalez J.B."/>
            <person name="Henrissat B."/>
            <person name="Kuo A."/>
            <person name="Liang C."/>
            <person name="Lipzen A."/>
            <person name="Lutzoni F."/>
            <person name="Magnuson J."/>
            <person name="Mondo S."/>
            <person name="Nolan M."/>
            <person name="Ohm R."/>
            <person name="Pangilinan J."/>
            <person name="Park H.-J."/>
            <person name="Ramirez L."/>
            <person name="Alfaro M."/>
            <person name="Sun H."/>
            <person name="Tritt A."/>
            <person name="Yoshinaga Y."/>
            <person name="Zwiers L.-H."/>
            <person name="Turgeon B.G."/>
            <person name="Goodwin S.B."/>
            <person name="Spatafora J.W."/>
            <person name="Crous P.W."/>
            <person name="Grigoriev I.V."/>
        </authorList>
    </citation>
    <scope>NUCLEOTIDE SEQUENCE</scope>
    <source>
        <strain evidence="14 16">CBS 781.70</strain>
    </source>
</reference>
<evidence type="ECO:0000259" key="11">
    <source>
        <dbReference type="Pfam" id="PF16415"/>
    </source>
</evidence>
<evidence type="ECO:0000313" key="14">
    <source>
        <dbReference type="EMBL" id="KAF1814794.1"/>
    </source>
</evidence>
<dbReference type="InterPro" id="IPR007196">
    <property type="entry name" value="CCR4-Not_Not1_C"/>
</dbReference>
<evidence type="ECO:0000313" key="16">
    <source>
        <dbReference type="RefSeq" id="XP_033536425.1"/>
    </source>
</evidence>
<protein>
    <recommendedName>
        <fullName evidence="7">General negative regulator of transcription subunit 1</fullName>
    </recommendedName>
</protein>
<feature type="domain" description="CCR4-NOT transcription complex subunit 1 HEAT repeat" evidence="13">
    <location>
        <begin position="631"/>
        <end position="774"/>
    </location>
</feature>
<feature type="region of interest" description="Disordered" evidence="8">
    <location>
        <begin position="1"/>
        <end position="141"/>
    </location>
</feature>
<proteinExistence type="predicted"/>
<evidence type="ECO:0000259" key="9">
    <source>
        <dbReference type="Pfam" id="PF04054"/>
    </source>
</evidence>
<feature type="compositionally biased region" description="Low complexity" evidence="8">
    <location>
        <begin position="71"/>
        <end position="80"/>
    </location>
</feature>
<dbReference type="Gene3D" id="1.25.40.180">
    <property type="match status" value="1"/>
</dbReference>
<dbReference type="InterPro" id="IPR024557">
    <property type="entry name" value="CNOT1_dom_4"/>
</dbReference>
<gene>
    <name evidence="14 16" type="ORF">P152DRAFT_455824</name>
</gene>
<name>A0A6G1G9U3_9PEZI</name>
<dbReference type="PANTHER" id="PTHR13162:SF8">
    <property type="entry name" value="CCR4-NOT TRANSCRIPTION COMPLEX SUBUNIT 1"/>
    <property type="match status" value="1"/>
</dbReference>
<dbReference type="GO" id="GO:0060090">
    <property type="term" value="F:molecular adaptor activity"/>
    <property type="evidence" value="ECO:0007669"/>
    <property type="project" value="TreeGrafter"/>
</dbReference>
<keyword evidence="15" id="KW-1185">Reference proteome</keyword>
<evidence type="ECO:0000259" key="13">
    <source>
        <dbReference type="Pfam" id="PF16418"/>
    </source>
</evidence>
<organism evidence="14">
    <name type="scientific">Eremomyces bilateralis CBS 781.70</name>
    <dbReference type="NCBI Taxonomy" id="1392243"/>
    <lineage>
        <taxon>Eukaryota</taxon>
        <taxon>Fungi</taxon>
        <taxon>Dikarya</taxon>
        <taxon>Ascomycota</taxon>
        <taxon>Pezizomycotina</taxon>
        <taxon>Dothideomycetes</taxon>
        <taxon>Dothideomycetes incertae sedis</taxon>
        <taxon>Eremomycetales</taxon>
        <taxon>Eremomycetaceae</taxon>
        <taxon>Eremomyces</taxon>
    </lineage>
</organism>
<evidence type="ECO:0000256" key="1">
    <source>
        <dbReference type="ARBA" id="ARBA00004123"/>
    </source>
</evidence>
<feature type="domain" description="CCR4-NOT transcription complex subunit 1 TTP binding" evidence="12">
    <location>
        <begin position="809"/>
        <end position="957"/>
    </location>
</feature>
<evidence type="ECO:0000256" key="6">
    <source>
        <dbReference type="ARBA" id="ARBA00059181"/>
    </source>
</evidence>
<dbReference type="Proteomes" id="UP000504638">
    <property type="component" value="Unplaced"/>
</dbReference>
<feature type="domain" description="CCR4-NOT transcription complex subunit 1 CAF1-binding" evidence="11">
    <location>
        <begin position="1014"/>
        <end position="1233"/>
    </location>
</feature>
<dbReference type="CDD" id="cd20710">
    <property type="entry name" value="NOT1_connector"/>
    <property type="match status" value="1"/>
</dbReference>
<feature type="compositionally biased region" description="Low complexity" evidence="8">
    <location>
        <begin position="1515"/>
        <end position="1539"/>
    </location>
</feature>
<feature type="compositionally biased region" description="Low complexity" evidence="8">
    <location>
        <begin position="25"/>
        <end position="54"/>
    </location>
</feature>
<dbReference type="Pfam" id="PF16415">
    <property type="entry name" value="CNOT1_CAF1_bind"/>
    <property type="match status" value="1"/>
</dbReference>
<feature type="region of interest" description="Disordered" evidence="8">
    <location>
        <begin position="1507"/>
        <end position="1539"/>
    </location>
</feature>
<feature type="domain" description="CCR4-Not complex component Not1 C-terminal" evidence="9">
    <location>
        <begin position="1913"/>
        <end position="2279"/>
    </location>
</feature>
<accession>A0A6G1G9U3</accession>
<dbReference type="InterPro" id="IPR038535">
    <property type="entry name" value="CNOT1_TTP_bind_sf"/>
</dbReference>
<keyword evidence="2" id="KW-0678">Repressor</keyword>
<evidence type="ECO:0000256" key="3">
    <source>
        <dbReference type="ARBA" id="ARBA00023015"/>
    </source>
</evidence>
<dbReference type="InterPro" id="IPR032191">
    <property type="entry name" value="CNOT1_CAF1_bind"/>
</dbReference>
<dbReference type="Gene3D" id="1.25.40.840">
    <property type="entry name" value="CCR4-NOT transcription complex subunit 1 TTP binding domain"/>
    <property type="match status" value="1"/>
</dbReference>
<evidence type="ECO:0000256" key="8">
    <source>
        <dbReference type="SAM" id="MobiDB-lite"/>
    </source>
</evidence>
<dbReference type="InterPro" id="IPR032194">
    <property type="entry name" value="CNOT1_HEAT"/>
</dbReference>
<dbReference type="GO" id="GO:0000932">
    <property type="term" value="C:P-body"/>
    <property type="evidence" value="ECO:0007669"/>
    <property type="project" value="TreeGrafter"/>
</dbReference>
<keyword evidence="5" id="KW-0539">Nucleus</keyword>
<reference evidence="16" key="3">
    <citation type="submission" date="2025-04" db="UniProtKB">
        <authorList>
            <consortium name="RefSeq"/>
        </authorList>
    </citation>
    <scope>IDENTIFICATION</scope>
    <source>
        <strain evidence="16">CBS 781.70</strain>
    </source>
</reference>
<feature type="compositionally biased region" description="Low complexity" evidence="8">
    <location>
        <begin position="102"/>
        <end position="129"/>
    </location>
</feature>
<evidence type="ECO:0000256" key="7">
    <source>
        <dbReference type="ARBA" id="ARBA00074459"/>
    </source>
</evidence>
<dbReference type="Pfam" id="PF12842">
    <property type="entry name" value="DUF3819"/>
    <property type="match status" value="1"/>
</dbReference>
<evidence type="ECO:0000256" key="2">
    <source>
        <dbReference type="ARBA" id="ARBA00022491"/>
    </source>
</evidence>
<feature type="domain" description="CCR4-NOT transcription complex subunit 1" evidence="10">
    <location>
        <begin position="1293"/>
        <end position="1433"/>
    </location>
</feature>
<dbReference type="GeneID" id="54419442"/>
<evidence type="ECO:0000259" key="12">
    <source>
        <dbReference type="Pfam" id="PF16417"/>
    </source>
</evidence>
<dbReference type="GO" id="GO:0017148">
    <property type="term" value="P:negative regulation of translation"/>
    <property type="evidence" value="ECO:0007669"/>
    <property type="project" value="InterPro"/>
</dbReference>
<feature type="compositionally biased region" description="Polar residues" evidence="8">
    <location>
        <begin position="55"/>
        <end position="65"/>
    </location>
</feature>
<evidence type="ECO:0000256" key="5">
    <source>
        <dbReference type="ARBA" id="ARBA00023242"/>
    </source>
</evidence>
<comment type="function">
    <text evidence="6">Acts as a component of the CCR4-NOT core complex, which in the nucleus seems to be a general transcription factor, and in the cytoplasm the major mRNA deadenylase involved in mRNA turnover. The NOT protein subcomplex negatively regulates the basal and activated transcription of many genes. Preferentially affects TC-type TATA element-dependent transcription. Could directly or indirectly inhibit component(s) of the general transcription machinery.</text>
</comment>
<keyword evidence="4" id="KW-0804">Transcription</keyword>
<dbReference type="OrthoDB" id="1933107at2759"/>
<dbReference type="PANTHER" id="PTHR13162">
    <property type="entry name" value="CCR4-NOT TRANSCRIPTION COMPLEX"/>
    <property type="match status" value="1"/>
</dbReference>
<dbReference type="RefSeq" id="XP_033536425.1">
    <property type="nucleotide sequence ID" value="XM_033678872.1"/>
</dbReference>
<dbReference type="InterPro" id="IPR032193">
    <property type="entry name" value="CNOT1_TTP_bind"/>
</dbReference>
<dbReference type="Pfam" id="PF16417">
    <property type="entry name" value="CNOT1_TTP_bind"/>
    <property type="match status" value="1"/>
</dbReference>
<comment type="subcellular location">
    <subcellularLocation>
        <location evidence="1">Nucleus</location>
    </subcellularLocation>
</comment>
<dbReference type="GO" id="GO:0005634">
    <property type="term" value="C:nucleus"/>
    <property type="evidence" value="ECO:0007669"/>
    <property type="project" value="UniProtKB-SubCell"/>
</dbReference>
<evidence type="ECO:0000256" key="4">
    <source>
        <dbReference type="ARBA" id="ARBA00023163"/>
    </source>
</evidence>
<dbReference type="FunFam" id="1.25.40.180:FF:000012">
    <property type="entry name" value="Ccr4-Not transcription complex subunit"/>
    <property type="match status" value="1"/>
</dbReference>
<keyword evidence="3" id="KW-0805">Transcription regulation</keyword>
<dbReference type="InterPro" id="IPR040398">
    <property type="entry name" value="Not1"/>
</dbReference>
<dbReference type="GO" id="GO:0000289">
    <property type="term" value="P:nuclear-transcribed mRNA poly(A) tail shortening"/>
    <property type="evidence" value="ECO:0007669"/>
    <property type="project" value="UniProtKB-ARBA"/>
</dbReference>
<evidence type="ECO:0000313" key="15">
    <source>
        <dbReference type="Proteomes" id="UP000504638"/>
    </source>
</evidence>
<feature type="region of interest" description="Disordered" evidence="8">
    <location>
        <begin position="972"/>
        <end position="992"/>
    </location>
</feature>